<dbReference type="Gene3D" id="3.40.50.300">
    <property type="entry name" value="P-loop containing nucleotide triphosphate hydrolases"/>
    <property type="match status" value="1"/>
</dbReference>
<feature type="signal peptide" evidence="1">
    <location>
        <begin position="1"/>
        <end position="25"/>
    </location>
</feature>
<evidence type="ECO:0000313" key="2">
    <source>
        <dbReference type="EMBL" id="GIL51509.1"/>
    </source>
</evidence>
<organism evidence="2 3">
    <name type="scientific">Volvox africanus</name>
    <dbReference type="NCBI Taxonomy" id="51714"/>
    <lineage>
        <taxon>Eukaryota</taxon>
        <taxon>Viridiplantae</taxon>
        <taxon>Chlorophyta</taxon>
        <taxon>core chlorophytes</taxon>
        <taxon>Chlorophyceae</taxon>
        <taxon>CS clade</taxon>
        <taxon>Chlamydomonadales</taxon>
        <taxon>Volvocaceae</taxon>
        <taxon>Volvox</taxon>
    </lineage>
</organism>
<keyword evidence="3" id="KW-1185">Reference proteome</keyword>
<name>A0A8J4B0C1_9CHLO</name>
<dbReference type="PROSITE" id="PS51257">
    <property type="entry name" value="PROKAR_LIPOPROTEIN"/>
    <property type="match status" value="1"/>
</dbReference>
<evidence type="ECO:0000256" key="1">
    <source>
        <dbReference type="SAM" id="SignalP"/>
    </source>
</evidence>
<dbReference type="Proteomes" id="UP000747399">
    <property type="component" value="Unassembled WGS sequence"/>
</dbReference>
<protein>
    <submittedName>
        <fullName evidence="2">Uncharacterized protein</fullName>
    </submittedName>
</protein>
<dbReference type="InterPro" id="IPR027417">
    <property type="entry name" value="P-loop_NTPase"/>
</dbReference>
<reference evidence="2" key="1">
    <citation type="journal article" date="2021" name="Proc. Natl. Acad. Sci. U.S.A.">
        <title>Three genomes in the algal genus Volvox reveal the fate of a haploid sex-determining region after a transition to homothallism.</title>
        <authorList>
            <person name="Yamamoto K."/>
            <person name="Hamaji T."/>
            <person name="Kawai-Toyooka H."/>
            <person name="Matsuzaki R."/>
            <person name="Takahashi F."/>
            <person name="Nishimura Y."/>
            <person name="Kawachi M."/>
            <person name="Noguchi H."/>
            <person name="Minakuchi Y."/>
            <person name="Umen J.G."/>
            <person name="Toyoda A."/>
            <person name="Nozaki H."/>
        </authorList>
    </citation>
    <scope>NUCLEOTIDE SEQUENCE</scope>
    <source>
        <strain evidence="2">NIES-3780</strain>
    </source>
</reference>
<keyword evidence="1" id="KW-0732">Signal</keyword>
<gene>
    <name evidence="2" type="ORF">Vafri_7479</name>
</gene>
<proteinExistence type="predicted"/>
<sequence length="546" mass="60354">MGPRRYCLQMLIAGIAAASLVTCSCTTTATPTGNGQAVVDFDAILLRRLILNNSATSNATDVAAVSVHQIMETIGYLFKAPRILNETFDKAPELNNELFWEVVHGAEALAGIKGILAESEVVALLDSMAARVAQLPTHLCWPVLRRVVLAALMQRRLQHGPFGLDAAAAAARLCVRFFLLHRTAAGRKGIIDFFHISKAGGTTFCQLAKLNGCRTQSFAARRNCLIREFDDVPRWVNHTLHVSLAPRGLRTPWFANWGSKQRNSVSCHIRKRFMMRRRFNILANEFTVYGAQRIPRNAHVCPGHLNVLQLRHPHLRLRSHLMWVWALYDHHFKEQASEFFPTHGSTHWRALLPAATDNYYIRSLLGESVYFLPPENLTLTHLAAARLAITQFDVLLLLEQPSMNEVLYEMAIGWGLGFGAVHARTSSQVHEVGRQGLPDSEDWKELLKQNELDMDLYRFGSLLALLDVIVFDMAREAGLGSGYSSVSADGGEGGGAGNAAIAGSRAVNPGDDEQWELPGNSTTQRSMCGFVSANEADDVLPAWLVV</sequence>
<dbReference type="EMBL" id="BNCO01000011">
    <property type="protein sequence ID" value="GIL51509.1"/>
    <property type="molecule type" value="Genomic_DNA"/>
</dbReference>
<dbReference type="AlphaFoldDB" id="A0A8J4B0C1"/>
<comment type="caution">
    <text evidence="2">The sequence shown here is derived from an EMBL/GenBank/DDBJ whole genome shotgun (WGS) entry which is preliminary data.</text>
</comment>
<accession>A0A8J4B0C1</accession>
<evidence type="ECO:0000313" key="3">
    <source>
        <dbReference type="Proteomes" id="UP000747399"/>
    </source>
</evidence>
<feature type="chain" id="PRO_5035144724" evidence="1">
    <location>
        <begin position="26"/>
        <end position="546"/>
    </location>
</feature>